<dbReference type="Pfam" id="PF01208">
    <property type="entry name" value="URO-D"/>
    <property type="match status" value="1"/>
</dbReference>
<dbReference type="GO" id="GO:0004853">
    <property type="term" value="F:uroporphyrinogen decarboxylase activity"/>
    <property type="evidence" value="ECO:0007669"/>
    <property type="project" value="InterPro"/>
</dbReference>
<dbReference type="Proteomes" id="UP000179129">
    <property type="component" value="Unassembled WGS sequence"/>
</dbReference>
<dbReference type="GO" id="GO:0006779">
    <property type="term" value="P:porphyrin-containing compound biosynthetic process"/>
    <property type="evidence" value="ECO:0007669"/>
    <property type="project" value="InterPro"/>
</dbReference>
<dbReference type="InterPro" id="IPR000257">
    <property type="entry name" value="Uroporphyrinogen_deCOase"/>
</dbReference>
<dbReference type="EMBL" id="MFIX01000088">
    <property type="protein sequence ID" value="OGG05140.1"/>
    <property type="molecule type" value="Genomic_DNA"/>
</dbReference>
<comment type="caution">
    <text evidence="2">The sequence shown here is derived from an EMBL/GenBank/DDBJ whole genome shotgun (WGS) entry which is preliminary data.</text>
</comment>
<evidence type="ECO:0000259" key="1">
    <source>
        <dbReference type="Pfam" id="PF01208"/>
    </source>
</evidence>
<accession>A0A1F5YY67</accession>
<feature type="domain" description="Uroporphyrinogen decarboxylase (URO-D)" evidence="1">
    <location>
        <begin position="192"/>
        <end position="394"/>
    </location>
</feature>
<reference evidence="2 3" key="1">
    <citation type="journal article" date="2016" name="Nat. Commun.">
        <title>Thousands of microbial genomes shed light on interconnected biogeochemical processes in an aquifer system.</title>
        <authorList>
            <person name="Anantharaman K."/>
            <person name="Brown C.T."/>
            <person name="Hug L.A."/>
            <person name="Sharon I."/>
            <person name="Castelle C.J."/>
            <person name="Probst A.J."/>
            <person name="Thomas B.C."/>
            <person name="Singh A."/>
            <person name="Wilkins M.J."/>
            <person name="Karaoz U."/>
            <person name="Brodie E.L."/>
            <person name="Williams K.H."/>
            <person name="Hubbard S.S."/>
            <person name="Banfield J.F."/>
        </authorList>
    </citation>
    <scope>NUCLEOTIDE SEQUENCE [LARGE SCALE GENOMIC DNA]</scope>
</reference>
<dbReference type="PANTHER" id="PTHR47099">
    <property type="entry name" value="METHYLCOBAMIDE:COM METHYLTRANSFERASE MTBA"/>
    <property type="match status" value="1"/>
</dbReference>
<sequence>MNSRERVLAAVGHREPDRVPIDFGATRQTGIMASAYHRLKERLGIQSETYVFDLYQMLAEVERSVRERMHADAVALFFRRVAFGIPNRGKKPWRLNDGTPVLVSAAFEPEIDERGDCYIRSAAGERIAQMPAGGYYFDSLETGPGAAHADPGRWSIPPLPEDELRFLEEQARFWREETDYAIIGEMPQVELFSGLGKGGFSDWMVTLMTEENYVRELYEKAIEGMTANFDLYYEAVGNRLDIVKFNDDLGMQTGEFAHPDLLRSLVLPYYKKYIDHIKKRDSRLKVFQHCCGSIFNILGSLIEIGVDIINPVQTSAANMEPRRLKDTFGGKVCFWGGGIETQHTLPFGTPGEVVAQAAERVEIFKPGGGFVFAAVHNIQSRSPPENILAAFDTAY</sequence>
<dbReference type="STRING" id="1817867.A3F83_07655"/>
<protein>
    <recommendedName>
        <fullName evidence="1">Uroporphyrinogen decarboxylase (URO-D) domain-containing protein</fullName>
    </recommendedName>
</protein>
<dbReference type="AlphaFoldDB" id="A0A1F5YY67"/>
<evidence type="ECO:0000313" key="3">
    <source>
        <dbReference type="Proteomes" id="UP000179129"/>
    </source>
</evidence>
<dbReference type="Gene3D" id="3.20.20.210">
    <property type="match status" value="1"/>
</dbReference>
<gene>
    <name evidence="2" type="ORF">A3F83_07655</name>
</gene>
<organism evidence="2 3">
    <name type="scientific">Candidatus Glassbacteria bacterium RIFCSPLOWO2_12_FULL_58_11</name>
    <dbReference type="NCBI Taxonomy" id="1817867"/>
    <lineage>
        <taxon>Bacteria</taxon>
        <taxon>Candidatus Glassiibacteriota</taxon>
    </lineage>
</organism>
<dbReference type="InterPro" id="IPR038071">
    <property type="entry name" value="UROD/MetE-like_sf"/>
</dbReference>
<feature type="non-terminal residue" evidence="2">
    <location>
        <position position="395"/>
    </location>
</feature>
<evidence type="ECO:0000313" key="2">
    <source>
        <dbReference type="EMBL" id="OGG05140.1"/>
    </source>
</evidence>
<proteinExistence type="predicted"/>
<dbReference type="SUPFAM" id="SSF51726">
    <property type="entry name" value="UROD/MetE-like"/>
    <property type="match status" value="1"/>
</dbReference>
<dbReference type="PANTHER" id="PTHR47099:SF1">
    <property type="entry name" value="METHYLCOBAMIDE:COM METHYLTRANSFERASE MTBA"/>
    <property type="match status" value="1"/>
</dbReference>
<name>A0A1F5YY67_9BACT</name>
<dbReference type="InterPro" id="IPR052024">
    <property type="entry name" value="Methanogen_methyltrans"/>
</dbReference>